<evidence type="ECO:0000313" key="3">
    <source>
        <dbReference type="Proteomes" id="UP000276940"/>
    </source>
</evidence>
<protein>
    <submittedName>
        <fullName evidence="2">DUF5067 domain-containing protein</fullName>
    </submittedName>
</protein>
<dbReference type="Proteomes" id="UP000276940">
    <property type="component" value="Unassembled WGS sequence"/>
</dbReference>
<dbReference type="RefSeq" id="WP_124216003.1">
    <property type="nucleotide sequence ID" value="NZ_JAJGTO010000092.1"/>
</dbReference>
<gene>
    <name evidence="2" type="ORF">C5O77_01640</name>
</gene>
<sequence length="175" mass="19317">MNKKTTLGMIALAALSLGMVAPINTVANASELKTVKPDPNASNRTWTYRNNVFDAGNETYKFTKHKVIKEDGEKYLILYCDVTNNSTKEMEPDLVTMVMDANQKTSSTDETLEVATIGSNENGLAKREHNLYTKILPGKSVHACIEYKLVNNSPVTITFEDADNSVLGTKVIKLK</sequence>
<dbReference type="InterPro" id="IPR029050">
    <property type="entry name" value="Immunoprotect_excell_Ig-like"/>
</dbReference>
<dbReference type="InterPro" id="IPR031989">
    <property type="entry name" value="DUF5067"/>
</dbReference>
<feature type="domain" description="DUF5067" evidence="1">
    <location>
        <begin position="39"/>
        <end position="161"/>
    </location>
</feature>
<accession>A0A3M6SG84</accession>
<name>A0A3M6SG84_LIMRT</name>
<dbReference type="Gene3D" id="2.60.40.1240">
    <property type="match status" value="1"/>
</dbReference>
<dbReference type="AlphaFoldDB" id="A0A3M6SG84"/>
<evidence type="ECO:0000313" key="2">
    <source>
        <dbReference type="EMBL" id="RMX26356.1"/>
    </source>
</evidence>
<organism evidence="2 3">
    <name type="scientific">Limosilactobacillus reuteri</name>
    <name type="common">Lactobacillus reuteri</name>
    <dbReference type="NCBI Taxonomy" id="1598"/>
    <lineage>
        <taxon>Bacteria</taxon>
        <taxon>Bacillati</taxon>
        <taxon>Bacillota</taxon>
        <taxon>Bacilli</taxon>
        <taxon>Lactobacillales</taxon>
        <taxon>Lactobacillaceae</taxon>
        <taxon>Limosilactobacillus</taxon>
    </lineage>
</organism>
<dbReference type="EMBL" id="PTLS01000018">
    <property type="protein sequence ID" value="RMX26356.1"/>
    <property type="molecule type" value="Genomic_DNA"/>
</dbReference>
<comment type="caution">
    <text evidence="2">The sequence shown here is derived from an EMBL/GenBank/DDBJ whole genome shotgun (WGS) entry which is preliminary data.</text>
</comment>
<dbReference type="Pfam" id="PF16729">
    <property type="entry name" value="DUF5067"/>
    <property type="match status" value="1"/>
</dbReference>
<evidence type="ECO:0000259" key="1">
    <source>
        <dbReference type="Pfam" id="PF16729"/>
    </source>
</evidence>
<reference evidence="2 3" key="1">
    <citation type="journal article" date="2018" name="J Appl Environ Microbiol">
        <title>The gut symbionts Lactobacillus reuteri R2lc and 2010 encode a polyketide synthase cluster that activates the mammalian aryl-hydrocarbon receptor.</title>
        <authorList>
            <person name="Ozcam M."/>
            <person name="Roos S."/>
            <person name="Van Pijkeren J.P."/>
        </authorList>
    </citation>
    <scope>NUCLEOTIDE SEQUENCE [LARGE SCALE GENOMIC DNA]</scope>
    <source>
        <strain evidence="2 3">R2lc</strain>
    </source>
</reference>
<proteinExistence type="predicted"/>